<accession>A0A8T8DY15</accession>
<dbReference type="KEGG" id="hsal:JMJ58_14950"/>
<dbReference type="OrthoDB" id="294990at2157"/>
<evidence type="ECO:0000313" key="2">
    <source>
        <dbReference type="Proteomes" id="UP000637819"/>
    </source>
</evidence>
<protein>
    <submittedName>
        <fullName evidence="1">Uncharacterized protein</fullName>
    </submittedName>
</protein>
<dbReference type="EMBL" id="CP069188">
    <property type="protein sequence ID" value="QRV14232.1"/>
    <property type="molecule type" value="Genomic_DNA"/>
</dbReference>
<keyword evidence="2" id="KW-1185">Reference proteome</keyword>
<evidence type="ECO:0000313" key="1">
    <source>
        <dbReference type="EMBL" id="QRV14232.1"/>
    </source>
</evidence>
<sequence>MAGDEPATLLFRERENFGDRYAEVRAWDVPDSDRYPDGVKYSLQYGTLDGETIIRYDNFPDHPGSAHHHKHTRDGVENVDFDGVHPLYKQFKNEVNEYGHDWN</sequence>
<dbReference type="Proteomes" id="UP000637819">
    <property type="component" value="Chromosome"/>
</dbReference>
<dbReference type="InterPro" id="IPR045397">
    <property type="entry name" value="TumE-like"/>
</dbReference>
<dbReference type="AlphaFoldDB" id="A0A8T8DY15"/>
<dbReference type="GeneID" id="62876448"/>
<organism evidence="1 2">
    <name type="scientific">Haloterrigena salifodinae</name>
    <dbReference type="NCBI Taxonomy" id="2675099"/>
    <lineage>
        <taxon>Archaea</taxon>
        <taxon>Methanobacteriati</taxon>
        <taxon>Methanobacteriota</taxon>
        <taxon>Stenosarchaea group</taxon>
        <taxon>Halobacteria</taxon>
        <taxon>Halobacteriales</taxon>
        <taxon>Natrialbaceae</taxon>
        <taxon>Haloterrigena</taxon>
    </lineage>
</organism>
<proteinExistence type="predicted"/>
<reference evidence="1 2" key="1">
    <citation type="submission" date="2021-01" db="EMBL/GenBank/DDBJ databases">
        <title>Genome Sequence and Methylation Pattern of Haloterrigena salifodinae BOL5-1, An Extremely Halophilic Archaeon from a Bolivian Salt Mine.</title>
        <authorList>
            <person name="DasSarma P."/>
            <person name="Anton B.P."/>
            <person name="DasSarma S.L."/>
            <person name="von Ehrenheim H.A.L."/>
            <person name="Martinez F.L."/>
            <person name="Guzman D."/>
            <person name="Roberts R.J."/>
            <person name="DasSarma S."/>
        </authorList>
    </citation>
    <scope>NUCLEOTIDE SEQUENCE [LARGE SCALE GENOMIC DNA]</scope>
    <source>
        <strain evidence="1 2">BOL5-1</strain>
    </source>
</reference>
<name>A0A8T8DY15_9EURY</name>
<dbReference type="Pfam" id="PF20126">
    <property type="entry name" value="TumE"/>
    <property type="match status" value="1"/>
</dbReference>
<dbReference type="RefSeq" id="WP_204747089.1">
    <property type="nucleotide sequence ID" value="NZ_CP069188.1"/>
</dbReference>
<gene>
    <name evidence="1" type="ORF">JMJ58_14950</name>
</gene>